<feature type="region of interest" description="Disordered" evidence="1">
    <location>
        <begin position="42"/>
        <end position="62"/>
    </location>
</feature>
<proteinExistence type="predicted"/>
<dbReference type="Proteomes" id="UP000000763">
    <property type="component" value="Chromosome 5"/>
</dbReference>
<reference evidence="3" key="2">
    <citation type="journal article" date="2008" name="Nucleic Acids Res.">
        <title>The rice annotation project database (RAP-DB): 2008 update.</title>
        <authorList>
            <consortium name="The rice annotation project (RAP)"/>
        </authorList>
    </citation>
    <scope>GENOME REANNOTATION</scope>
    <source>
        <strain evidence="3">cv. Nipponbare</strain>
    </source>
</reference>
<gene>
    <name evidence="2" type="primary">P0605G01.3</name>
</gene>
<dbReference type="AlphaFoldDB" id="Q688N6"/>
<dbReference type="EMBL" id="AC132492">
    <property type="protein sequence ID" value="AAU10795.1"/>
    <property type="molecule type" value="Genomic_DNA"/>
</dbReference>
<sequence>MAAPVASASASCFAPRATMAAAGPTAGREGCRRRGVARRGGFGASWREAAAAEEEEEEERGGGYWTRSLRLCRFWDSTPRPPTPPRSSRRPSAPG</sequence>
<reference evidence="3" key="1">
    <citation type="journal article" date="2005" name="Nature">
        <title>The map-based sequence of the rice genome.</title>
        <authorList>
            <consortium name="International rice genome sequencing project (IRGSP)"/>
            <person name="Matsumoto T."/>
            <person name="Wu J."/>
            <person name="Kanamori H."/>
            <person name="Katayose Y."/>
            <person name="Fujisawa M."/>
            <person name="Namiki N."/>
            <person name="Mizuno H."/>
            <person name="Yamamoto K."/>
            <person name="Antonio B.A."/>
            <person name="Baba T."/>
            <person name="Sakata K."/>
            <person name="Nagamura Y."/>
            <person name="Aoki H."/>
            <person name="Arikawa K."/>
            <person name="Arita K."/>
            <person name="Bito T."/>
            <person name="Chiden Y."/>
            <person name="Fujitsuka N."/>
            <person name="Fukunaka R."/>
            <person name="Hamada M."/>
            <person name="Harada C."/>
            <person name="Hayashi A."/>
            <person name="Hijishita S."/>
            <person name="Honda M."/>
            <person name="Hosokawa S."/>
            <person name="Ichikawa Y."/>
            <person name="Idonuma A."/>
            <person name="Iijima M."/>
            <person name="Ikeda M."/>
            <person name="Ikeno M."/>
            <person name="Ito K."/>
            <person name="Ito S."/>
            <person name="Ito T."/>
            <person name="Ito Y."/>
            <person name="Ito Y."/>
            <person name="Iwabuchi A."/>
            <person name="Kamiya K."/>
            <person name="Karasawa W."/>
            <person name="Kurita K."/>
            <person name="Katagiri S."/>
            <person name="Kikuta A."/>
            <person name="Kobayashi H."/>
            <person name="Kobayashi N."/>
            <person name="Machita K."/>
            <person name="Maehara T."/>
            <person name="Masukawa M."/>
            <person name="Mizubayashi T."/>
            <person name="Mukai Y."/>
            <person name="Nagasaki H."/>
            <person name="Nagata Y."/>
            <person name="Naito S."/>
            <person name="Nakashima M."/>
            <person name="Nakama Y."/>
            <person name="Nakamichi Y."/>
            <person name="Nakamura M."/>
            <person name="Meguro A."/>
            <person name="Negishi M."/>
            <person name="Ohta I."/>
            <person name="Ohta T."/>
            <person name="Okamoto M."/>
            <person name="Ono N."/>
            <person name="Saji S."/>
            <person name="Sakaguchi M."/>
            <person name="Sakai K."/>
            <person name="Shibata M."/>
            <person name="Shimokawa T."/>
            <person name="Song J."/>
            <person name="Takazaki Y."/>
            <person name="Terasawa K."/>
            <person name="Tsugane M."/>
            <person name="Tsuji K."/>
            <person name="Ueda S."/>
            <person name="Waki K."/>
            <person name="Yamagata H."/>
            <person name="Yamamoto M."/>
            <person name="Yamamoto S."/>
            <person name="Yamane H."/>
            <person name="Yoshiki S."/>
            <person name="Yoshihara R."/>
            <person name="Yukawa K."/>
            <person name="Zhong H."/>
            <person name="Yano M."/>
            <person name="Yuan Q."/>
            <person name="Ouyang S."/>
            <person name="Liu J."/>
            <person name="Jones K.M."/>
            <person name="Gansberger K."/>
            <person name="Moffat K."/>
            <person name="Hill J."/>
            <person name="Bera J."/>
            <person name="Fadrosh D."/>
            <person name="Jin S."/>
            <person name="Johri S."/>
            <person name="Kim M."/>
            <person name="Overton L."/>
            <person name="Reardon M."/>
            <person name="Tsitrin T."/>
            <person name="Vuong H."/>
            <person name="Weaver B."/>
            <person name="Ciecko A."/>
            <person name="Tallon L."/>
            <person name="Jackson J."/>
            <person name="Pai G."/>
            <person name="Aken S.V."/>
            <person name="Utterback T."/>
            <person name="Reidmuller S."/>
            <person name="Feldblyum T."/>
            <person name="Hsiao J."/>
            <person name="Zismann V."/>
            <person name="Iobst S."/>
            <person name="de Vazeille A.R."/>
            <person name="Buell C.R."/>
            <person name="Ying K."/>
            <person name="Li Y."/>
            <person name="Lu T."/>
            <person name="Huang Y."/>
            <person name="Zhao Q."/>
            <person name="Feng Q."/>
            <person name="Zhang L."/>
            <person name="Zhu J."/>
            <person name="Weng Q."/>
            <person name="Mu J."/>
            <person name="Lu Y."/>
            <person name="Fan D."/>
            <person name="Liu Y."/>
            <person name="Guan J."/>
            <person name="Zhang Y."/>
            <person name="Yu S."/>
            <person name="Liu X."/>
            <person name="Zhang Y."/>
            <person name="Hong G."/>
            <person name="Han B."/>
            <person name="Choisne N."/>
            <person name="Demange N."/>
            <person name="Orjeda G."/>
            <person name="Samain S."/>
            <person name="Cattolico L."/>
            <person name="Pelletier E."/>
            <person name="Couloux A."/>
            <person name="Segurens B."/>
            <person name="Wincker P."/>
            <person name="D'Hont A."/>
            <person name="Scarpelli C."/>
            <person name="Weissenbach J."/>
            <person name="Salanoubat M."/>
            <person name="Quetier F."/>
            <person name="Yu Y."/>
            <person name="Kim H.R."/>
            <person name="Rambo T."/>
            <person name="Currie J."/>
            <person name="Collura K."/>
            <person name="Luo M."/>
            <person name="Yang T."/>
            <person name="Ammiraju J.S.S."/>
            <person name="Engler F."/>
            <person name="Soderlund C."/>
            <person name="Wing R.A."/>
            <person name="Palmer L.E."/>
            <person name="de la Bastide M."/>
            <person name="Spiegel L."/>
            <person name="Nascimento L."/>
            <person name="Zutavern T."/>
            <person name="O'Shaughnessy A."/>
            <person name="Dike S."/>
            <person name="Dedhia N."/>
            <person name="Preston R."/>
            <person name="Balija V."/>
            <person name="McCombie W.R."/>
            <person name="Chow T."/>
            <person name="Chen H."/>
            <person name="Chung M."/>
            <person name="Chen C."/>
            <person name="Shaw J."/>
            <person name="Wu H."/>
            <person name="Hsiao K."/>
            <person name="Chao Y."/>
            <person name="Chu M."/>
            <person name="Cheng C."/>
            <person name="Hour A."/>
            <person name="Lee P."/>
            <person name="Lin S."/>
            <person name="Lin Y."/>
            <person name="Liou J."/>
            <person name="Liu S."/>
            <person name="Hsing Y."/>
            <person name="Raghuvanshi S."/>
            <person name="Mohanty A."/>
            <person name="Bharti A.K."/>
            <person name="Gaur A."/>
            <person name="Gupta V."/>
            <person name="Kumar D."/>
            <person name="Ravi V."/>
            <person name="Vij S."/>
            <person name="Kapur A."/>
            <person name="Khurana P."/>
            <person name="Khurana P."/>
            <person name="Khurana J.P."/>
            <person name="Tyagi A.K."/>
            <person name="Gaikwad K."/>
            <person name="Singh A."/>
            <person name="Dalal V."/>
            <person name="Srivastava S."/>
            <person name="Dixit A."/>
            <person name="Pal A.K."/>
            <person name="Ghazi I.A."/>
            <person name="Yadav M."/>
            <person name="Pandit A."/>
            <person name="Bhargava A."/>
            <person name="Sureshbabu K."/>
            <person name="Batra K."/>
            <person name="Sharma T.R."/>
            <person name="Mohapatra T."/>
            <person name="Singh N.K."/>
            <person name="Messing J."/>
            <person name="Nelson A.B."/>
            <person name="Fuks G."/>
            <person name="Kavchok S."/>
            <person name="Keizer G."/>
            <person name="Linton E."/>
            <person name="Llaca V."/>
            <person name="Song R."/>
            <person name="Tanyolac B."/>
            <person name="Young S."/>
            <person name="Ho-Il K."/>
            <person name="Hahn J.H."/>
            <person name="Sangsakoo G."/>
            <person name="Vanavichit A."/>
            <person name="de Mattos Luiz.A.T."/>
            <person name="Zimmer P.D."/>
            <person name="Malone G."/>
            <person name="Dellagostin O."/>
            <person name="de Oliveira A.C."/>
            <person name="Bevan M."/>
            <person name="Bancroft I."/>
            <person name="Minx P."/>
            <person name="Cordum H."/>
            <person name="Wilson R."/>
            <person name="Cheng Z."/>
            <person name="Jin W."/>
            <person name="Jiang J."/>
            <person name="Leong S.A."/>
            <person name="Iwama H."/>
            <person name="Gojobori T."/>
            <person name="Itoh T."/>
            <person name="Niimura Y."/>
            <person name="Fujii Y."/>
            <person name="Habara T."/>
            <person name="Sakai H."/>
            <person name="Sato Y."/>
            <person name="Wilson G."/>
            <person name="Kumar K."/>
            <person name="McCouch S."/>
            <person name="Juretic N."/>
            <person name="Hoen D."/>
            <person name="Wright S."/>
            <person name="Bruskiewich R."/>
            <person name="Bureau T."/>
            <person name="Miyao A."/>
            <person name="Hirochika H."/>
            <person name="Nishikawa T."/>
            <person name="Kadowaki K."/>
            <person name="Sugiura M."/>
            <person name="Burr B."/>
            <person name="Sasaki T."/>
        </authorList>
    </citation>
    <scope>NUCLEOTIDE SEQUENCE [LARGE SCALE GENOMIC DNA]</scope>
    <source>
        <strain evidence="3">cv. Nipponbare</strain>
    </source>
</reference>
<protein>
    <submittedName>
        <fullName evidence="2">Uncharacterized protein</fullName>
    </submittedName>
</protein>
<evidence type="ECO:0000313" key="2">
    <source>
        <dbReference type="EMBL" id="AAU10795.1"/>
    </source>
</evidence>
<accession>Q688N6</accession>
<feature type="region of interest" description="Disordered" evidence="1">
    <location>
        <begin position="75"/>
        <end position="95"/>
    </location>
</feature>
<evidence type="ECO:0000256" key="1">
    <source>
        <dbReference type="SAM" id="MobiDB-lite"/>
    </source>
</evidence>
<organism evidence="2 3">
    <name type="scientific">Oryza sativa subsp. japonica</name>
    <name type="common">Rice</name>
    <dbReference type="NCBI Taxonomy" id="39947"/>
    <lineage>
        <taxon>Eukaryota</taxon>
        <taxon>Viridiplantae</taxon>
        <taxon>Streptophyta</taxon>
        <taxon>Embryophyta</taxon>
        <taxon>Tracheophyta</taxon>
        <taxon>Spermatophyta</taxon>
        <taxon>Magnoliopsida</taxon>
        <taxon>Liliopsida</taxon>
        <taxon>Poales</taxon>
        <taxon>Poaceae</taxon>
        <taxon>BOP clade</taxon>
        <taxon>Oryzoideae</taxon>
        <taxon>Oryzeae</taxon>
        <taxon>Oryzinae</taxon>
        <taxon>Oryza</taxon>
        <taxon>Oryza sativa</taxon>
    </lineage>
</organism>
<evidence type="ECO:0000313" key="3">
    <source>
        <dbReference type="Proteomes" id="UP000000763"/>
    </source>
</evidence>
<name>Q688N6_ORYSJ</name>